<keyword evidence="2" id="KW-1185">Reference proteome</keyword>
<dbReference type="EMBL" id="JANDHW010000007">
    <property type="protein sequence ID" value="MCP9612078.1"/>
    <property type="molecule type" value="Genomic_DNA"/>
</dbReference>
<gene>
    <name evidence="1" type="ORF">NMU02_08240</name>
</gene>
<dbReference type="InterPro" id="IPR007398">
    <property type="entry name" value="BioG"/>
</dbReference>
<evidence type="ECO:0000313" key="2">
    <source>
        <dbReference type="Proteomes" id="UP001205603"/>
    </source>
</evidence>
<dbReference type="RefSeq" id="WP_255027324.1">
    <property type="nucleotide sequence ID" value="NZ_JANDHW010000007.1"/>
</dbReference>
<organism evidence="1 2">
    <name type="scientific">Coprobacter tertius</name>
    <dbReference type="NCBI Taxonomy" id="2944915"/>
    <lineage>
        <taxon>Bacteria</taxon>
        <taxon>Pseudomonadati</taxon>
        <taxon>Bacteroidota</taxon>
        <taxon>Bacteroidia</taxon>
        <taxon>Bacteroidales</taxon>
        <taxon>Barnesiellaceae</taxon>
        <taxon>Coprobacter</taxon>
    </lineage>
</organism>
<dbReference type="Proteomes" id="UP001205603">
    <property type="component" value="Unassembled WGS sequence"/>
</dbReference>
<reference evidence="1 2" key="1">
    <citation type="submission" date="2022-07" db="EMBL/GenBank/DDBJ databases">
        <title>Fecal culturing of patients with breast cancer.</title>
        <authorList>
            <person name="Teng N.M.Y."/>
            <person name="Kiu R."/>
            <person name="Evans R."/>
            <person name="Baker D.J."/>
            <person name="Zenner C."/>
            <person name="Robinson S.D."/>
            <person name="Hall L.J."/>
        </authorList>
    </citation>
    <scope>NUCLEOTIDE SEQUENCE [LARGE SCALE GENOMIC DNA]</scope>
    <source>
        <strain evidence="1 2">LH1063</strain>
    </source>
</reference>
<evidence type="ECO:0000313" key="1">
    <source>
        <dbReference type="EMBL" id="MCP9612078.1"/>
    </source>
</evidence>
<dbReference type="InterPro" id="IPR029058">
    <property type="entry name" value="AB_hydrolase_fold"/>
</dbReference>
<name>A0ABT1MHF5_9BACT</name>
<dbReference type="SUPFAM" id="SSF53474">
    <property type="entry name" value="alpha/beta-Hydrolases"/>
    <property type="match status" value="1"/>
</dbReference>
<accession>A0ABT1MHF5</accession>
<protein>
    <submittedName>
        <fullName evidence="1">DUF452 family protein</fullName>
    </submittedName>
</protein>
<sequence>MKYTFINKNNTPRLTLFFAGWGMDIHPFISLRNITNDCCICYDYTDMHLNSEIFDSYTHIDIYAWSLGVWHAALYLRNSTLPVRKRIAINGTMFPIDNEKGISADIFDATLKGLNKNSLIKFNLRMCGNKEKVSVYNSLHPQRSIEDIKKELQVIGDRIYRTPVFKYPWDKVIIGSDDHIFPYECQLRAWENDCNNIIVKPIYHYTDFFKLMLEI</sequence>
<dbReference type="Pfam" id="PF04301">
    <property type="entry name" value="BioG"/>
    <property type="match status" value="1"/>
</dbReference>
<proteinExistence type="predicted"/>
<comment type="caution">
    <text evidence="1">The sequence shown here is derived from an EMBL/GenBank/DDBJ whole genome shotgun (WGS) entry which is preliminary data.</text>
</comment>